<dbReference type="AlphaFoldDB" id="A0A8J4X613"/>
<accession>A0A8J4X613</accession>
<proteinExistence type="predicted"/>
<dbReference type="Proteomes" id="UP000727407">
    <property type="component" value="Unassembled WGS sequence"/>
</dbReference>
<evidence type="ECO:0000313" key="1">
    <source>
        <dbReference type="EMBL" id="KAF5902894.1"/>
    </source>
</evidence>
<reference evidence="1" key="1">
    <citation type="submission" date="2020-07" db="EMBL/GenBank/DDBJ databases">
        <title>Clarias magur genome sequencing, assembly and annotation.</title>
        <authorList>
            <person name="Kushwaha B."/>
            <person name="Kumar R."/>
            <person name="Das P."/>
            <person name="Joshi C.G."/>
            <person name="Kumar D."/>
            <person name="Nagpure N.S."/>
            <person name="Pandey M."/>
            <person name="Agarwal S."/>
            <person name="Srivastava S."/>
            <person name="Singh M."/>
            <person name="Sahoo L."/>
            <person name="Jayasankar P."/>
            <person name="Meher P.K."/>
            <person name="Koringa P.G."/>
            <person name="Iquebal M.A."/>
            <person name="Das S.P."/>
            <person name="Bit A."/>
            <person name="Patnaik S."/>
            <person name="Patel N."/>
            <person name="Shah T.M."/>
            <person name="Hinsu A."/>
            <person name="Jena J.K."/>
        </authorList>
    </citation>
    <scope>NUCLEOTIDE SEQUENCE</scope>
    <source>
        <strain evidence="1">CIFAMagur01</strain>
        <tissue evidence="1">Testis</tissue>
    </source>
</reference>
<dbReference type="EMBL" id="QNUK01000083">
    <property type="protein sequence ID" value="KAF5902894.1"/>
    <property type="molecule type" value="Genomic_DNA"/>
</dbReference>
<organism evidence="1 2">
    <name type="scientific">Clarias magur</name>
    <name type="common">Asian catfish</name>
    <name type="synonym">Macropteronotus magur</name>
    <dbReference type="NCBI Taxonomy" id="1594786"/>
    <lineage>
        <taxon>Eukaryota</taxon>
        <taxon>Metazoa</taxon>
        <taxon>Chordata</taxon>
        <taxon>Craniata</taxon>
        <taxon>Vertebrata</taxon>
        <taxon>Euteleostomi</taxon>
        <taxon>Actinopterygii</taxon>
        <taxon>Neopterygii</taxon>
        <taxon>Teleostei</taxon>
        <taxon>Ostariophysi</taxon>
        <taxon>Siluriformes</taxon>
        <taxon>Clariidae</taxon>
        <taxon>Clarias</taxon>
    </lineage>
</organism>
<gene>
    <name evidence="1" type="ORF">DAT39_007366</name>
</gene>
<sequence>MSLHMHKPSLATHEEVFLCVSTSYRDTLFPRARSEGGGENVEQHLGLVDLKEKLLEEKENGKEATNGKVAILPLEYKDTGSCGQWS</sequence>
<comment type="caution">
    <text evidence="1">The sequence shown here is derived from an EMBL/GenBank/DDBJ whole genome shotgun (WGS) entry which is preliminary data.</text>
</comment>
<protein>
    <submittedName>
        <fullName evidence="1">Uncharacterized protein</fullName>
    </submittedName>
</protein>
<evidence type="ECO:0000313" key="2">
    <source>
        <dbReference type="Proteomes" id="UP000727407"/>
    </source>
</evidence>
<keyword evidence="2" id="KW-1185">Reference proteome</keyword>
<name>A0A8J4X613_CLAMG</name>